<comment type="similarity">
    <text evidence="1 14">Belongs to the peroxidase family. Ligninase subfamily.</text>
</comment>
<evidence type="ECO:0000256" key="1">
    <source>
        <dbReference type="ARBA" id="ARBA00006089"/>
    </source>
</evidence>
<dbReference type="GO" id="GO:0046872">
    <property type="term" value="F:metal ion binding"/>
    <property type="evidence" value="ECO:0007669"/>
    <property type="project" value="UniProtKB-UniRule"/>
</dbReference>
<feature type="binding site" evidence="11">
    <location>
        <position position="90"/>
    </location>
    <ligand>
        <name>Ca(2+)</name>
        <dbReference type="ChEBI" id="CHEBI:29108"/>
        <label>1</label>
    </ligand>
</feature>
<keyword evidence="4 11" id="KW-0479">Metal-binding</keyword>
<reference evidence="16 17" key="1">
    <citation type="journal article" date="2017" name="Mol. Ecol.">
        <title>Comparative and population genomic landscape of Phellinus noxius: A hypervariable fungus causing root rot in trees.</title>
        <authorList>
            <person name="Chung C.L."/>
            <person name="Lee T.J."/>
            <person name="Akiba M."/>
            <person name="Lee H.H."/>
            <person name="Kuo T.H."/>
            <person name="Liu D."/>
            <person name="Ke H.M."/>
            <person name="Yokoi T."/>
            <person name="Roa M.B."/>
            <person name="Lu M.J."/>
            <person name="Chang Y.Y."/>
            <person name="Ann P.J."/>
            <person name="Tsai J.N."/>
            <person name="Chen C.Y."/>
            <person name="Tzean S.S."/>
            <person name="Ota Y."/>
            <person name="Hattori T."/>
            <person name="Sahashi N."/>
            <person name="Liou R.F."/>
            <person name="Kikuchi T."/>
            <person name="Tsai I.J."/>
        </authorList>
    </citation>
    <scope>NUCLEOTIDE SEQUENCE [LARGE SCALE GENOMIC DNA]</scope>
    <source>
        <strain evidence="16 17">FFPRI411160</strain>
    </source>
</reference>
<evidence type="ECO:0000256" key="14">
    <source>
        <dbReference type="RuleBase" id="RU363051"/>
    </source>
</evidence>
<keyword evidence="7 11" id="KW-0408">Iron</keyword>
<feature type="binding site" evidence="11">
    <location>
        <position position="74"/>
    </location>
    <ligand>
        <name>Ca(2+)</name>
        <dbReference type="ChEBI" id="CHEBI:29108"/>
        <label>1</label>
    </ligand>
</feature>
<dbReference type="GO" id="GO:0000302">
    <property type="term" value="P:response to reactive oxygen species"/>
    <property type="evidence" value="ECO:0007669"/>
    <property type="project" value="TreeGrafter"/>
</dbReference>
<dbReference type="PANTHER" id="PTHR31356">
    <property type="entry name" value="THYLAKOID LUMENAL 29 KDA PROTEIN, CHLOROPLASTIC-RELATED"/>
    <property type="match status" value="1"/>
</dbReference>
<dbReference type="PROSITE" id="PS00435">
    <property type="entry name" value="PEROXIDASE_1"/>
    <property type="match status" value="1"/>
</dbReference>
<dbReference type="InterPro" id="IPR010255">
    <property type="entry name" value="Haem_peroxidase_sf"/>
</dbReference>
<evidence type="ECO:0000313" key="16">
    <source>
        <dbReference type="EMBL" id="PAV17820.1"/>
    </source>
</evidence>
<evidence type="ECO:0000256" key="12">
    <source>
        <dbReference type="PIRSR" id="PIRSR601621-3"/>
    </source>
</evidence>
<dbReference type="InParanoid" id="A0A286UE03"/>
<comment type="caution">
    <text evidence="16">The sequence shown here is derived from an EMBL/GenBank/DDBJ whole genome shotgun (WGS) entry which is preliminary data.</text>
</comment>
<keyword evidence="9" id="KW-0325">Glycoprotein</keyword>
<dbReference type="PRINTS" id="PR00462">
    <property type="entry name" value="LIGNINASE"/>
</dbReference>
<dbReference type="STRING" id="2282107.A0A286UE03"/>
<dbReference type="InterPro" id="IPR002016">
    <property type="entry name" value="Haem_peroxidase"/>
</dbReference>
<dbReference type="PRINTS" id="PR00458">
    <property type="entry name" value="PEROXIDASE"/>
</dbReference>
<dbReference type="Gene3D" id="1.10.420.10">
    <property type="entry name" value="Peroxidase, domain 2"/>
    <property type="match status" value="1"/>
</dbReference>
<evidence type="ECO:0000256" key="4">
    <source>
        <dbReference type="ARBA" id="ARBA00022723"/>
    </source>
</evidence>
<dbReference type="InterPro" id="IPR024589">
    <property type="entry name" value="Ligninase_C"/>
</dbReference>
<dbReference type="GO" id="GO:0004601">
    <property type="term" value="F:peroxidase activity"/>
    <property type="evidence" value="ECO:0007669"/>
    <property type="project" value="UniProtKB-KW"/>
</dbReference>
<dbReference type="PANTHER" id="PTHR31356:SF66">
    <property type="entry name" value="CATALASE-PEROXIDASE"/>
    <property type="match status" value="1"/>
</dbReference>
<dbReference type="Gene3D" id="1.10.520.10">
    <property type="match status" value="1"/>
</dbReference>
<keyword evidence="5 14" id="KW-0732">Signal</keyword>
<evidence type="ECO:0000256" key="3">
    <source>
        <dbReference type="ARBA" id="ARBA00022617"/>
    </source>
</evidence>
<dbReference type="PROSITE" id="PS50873">
    <property type="entry name" value="PEROXIDASE_4"/>
    <property type="match status" value="1"/>
</dbReference>
<evidence type="ECO:0000256" key="13">
    <source>
        <dbReference type="PIRSR" id="PIRSR601621-4"/>
    </source>
</evidence>
<feature type="disulfide bond" evidence="13">
    <location>
        <begin position="255"/>
        <end position="300"/>
    </location>
</feature>
<evidence type="ECO:0000256" key="9">
    <source>
        <dbReference type="ARBA" id="ARBA00023180"/>
    </source>
</evidence>
<feature type="binding site" evidence="11">
    <location>
        <position position="86"/>
    </location>
    <ligand>
        <name>Ca(2+)</name>
        <dbReference type="ChEBI" id="CHEBI:29108"/>
        <label>1</label>
    </ligand>
</feature>
<feature type="active site" description="Proton acceptor" evidence="10">
    <location>
        <position position="73"/>
    </location>
</feature>
<keyword evidence="6 14" id="KW-0560">Oxidoreductase</keyword>
<dbReference type="EC" id="1.11.1.-" evidence="14"/>
<dbReference type="SUPFAM" id="SSF48113">
    <property type="entry name" value="Heme-dependent peroxidases"/>
    <property type="match status" value="1"/>
</dbReference>
<dbReference type="Pfam" id="PF11895">
    <property type="entry name" value="Peroxidase_ext"/>
    <property type="match status" value="1"/>
</dbReference>
<keyword evidence="3 11" id="KW-0349">Heme</keyword>
<organism evidence="16 17">
    <name type="scientific">Pyrrhoderma noxium</name>
    <dbReference type="NCBI Taxonomy" id="2282107"/>
    <lineage>
        <taxon>Eukaryota</taxon>
        <taxon>Fungi</taxon>
        <taxon>Dikarya</taxon>
        <taxon>Basidiomycota</taxon>
        <taxon>Agaricomycotina</taxon>
        <taxon>Agaricomycetes</taxon>
        <taxon>Hymenochaetales</taxon>
        <taxon>Hymenochaetaceae</taxon>
        <taxon>Pyrrhoderma</taxon>
    </lineage>
</organism>
<evidence type="ECO:0000256" key="7">
    <source>
        <dbReference type="ARBA" id="ARBA00023004"/>
    </source>
</evidence>
<feature type="disulfide bond" evidence="13">
    <location>
        <begin position="60"/>
        <end position="142"/>
    </location>
</feature>
<evidence type="ECO:0000256" key="2">
    <source>
        <dbReference type="ARBA" id="ARBA00022559"/>
    </source>
</evidence>
<feature type="binding site" description="axial binding residue" evidence="11">
    <location>
        <position position="197"/>
    </location>
    <ligand>
        <name>heme b</name>
        <dbReference type="ChEBI" id="CHEBI:60344"/>
    </ligand>
    <ligandPart>
        <name>Fe</name>
        <dbReference type="ChEBI" id="CHEBI:18248"/>
    </ligandPart>
</feature>
<evidence type="ECO:0000313" key="17">
    <source>
        <dbReference type="Proteomes" id="UP000217199"/>
    </source>
</evidence>
<feature type="domain" description="Plant heme peroxidase family profile" evidence="15">
    <location>
        <begin position="109"/>
        <end position="284"/>
    </location>
</feature>
<feature type="binding site" evidence="11">
    <location>
        <position position="215"/>
    </location>
    <ligand>
        <name>Ca(2+)</name>
        <dbReference type="ChEBI" id="CHEBI:29108"/>
        <label>2</label>
    </ligand>
</feature>
<feature type="chain" id="PRO_5013430756" description="Peroxidase" evidence="14">
    <location>
        <begin position="22"/>
        <end position="323"/>
    </location>
</feature>
<sequence length="323" mass="33722">MAFKQLFAFSSLAASLSVSYAALTRRVSCPDGVNTATNAACCQWFTIRDDLQNNLFDNTCGEEVREAVRLTFHDGIGFSPTNGGGGSDGSIITFASTELTFANNNDGGVEDIVTNLTPFVSKYNITPGDLIYFASAVGISNCPGAPKLTFLAGRPDPTGPAPDGTVSSPTDTVDAILTRFGEVGFSSDEVVALLASHSIGAADGITGSFRGAPFDSSAHVFDSQFYVETLLDTTLAGEVRLPSDGALARDNRTSCTWQGFITDQDDQSSLVDCSEVIPDVIANNAAPYLPGTVTSIDQSCTATPFPTLVASAALTSVTAVNEF</sequence>
<evidence type="ECO:0000256" key="11">
    <source>
        <dbReference type="PIRSR" id="PIRSR601621-2"/>
    </source>
</evidence>
<evidence type="ECO:0000256" key="5">
    <source>
        <dbReference type="ARBA" id="ARBA00022729"/>
    </source>
</evidence>
<evidence type="ECO:0000256" key="8">
    <source>
        <dbReference type="ARBA" id="ARBA00023157"/>
    </source>
</evidence>
<gene>
    <name evidence="16" type="ORF">PNOK_0630600</name>
</gene>
<feature type="binding site" evidence="11">
    <location>
        <position position="222"/>
    </location>
    <ligand>
        <name>Ca(2+)</name>
        <dbReference type="ChEBI" id="CHEBI:29108"/>
        <label>2</label>
    </ligand>
</feature>
<feature type="binding site" evidence="11">
    <location>
        <position position="198"/>
    </location>
    <ligand>
        <name>Ca(2+)</name>
        <dbReference type="ChEBI" id="CHEBI:29108"/>
        <label>2</label>
    </ligand>
</feature>
<dbReference type="InterPro" id="IPR044831">
    <property type="entry name" value="Ccp1-like"/>
</dbReference>
<feature type="site" description="Transition state stabilizer" evidence="12">
    <location>
        <position position="69"/>
    </location>
</feature>
<comment type="cofactor">
    <cofactor evidence="11">
        <name>heme b</name>
        <dbReference type="ChEBI" id="CHEBI:60344"/>
    </cofactor>
    <text evidence="11">Binds 1 heme b (iron(II)-protoporphyrin IX) group per subunit.</text>
</comment>
<dbReference type="Pfam" id="PF00141">
    <property type="entry name" value="peroxidase"/>
    <property type="match status" value="1"/>
</dbReference>
<dbReference type="GO" id="GO:0042744">
    <property type="term" value="P:hydrogen peroxide catabolic process"/>
    <property type="evidence" value="ECO:0007669"/>
    <property type="project" value="TreeGrafter"/>
</dbReference>
<comment type="cofactor">
    <cofactor evidence="11 14">
        <name>Ca(2+)</name>
        <dbReference type="ChEBI" id="CHEBI:29108"/>
    </cofactor>
    <text evidence="11 14">Binds 2 calcium ions per subunit.</text>
</comment>
<evidence type="ECO:0000256" key="10">
    <source>
        <dbReference type="PIRSR" id="PIRSR601621-1"/>
    </source>
</evidence>
<dbReference type="GO" id="GO:0034599">
    <property type="term" value="P:cellular response to oxidative stress"/>
    <property type="evidence" value="ECO:0007669"/>
    <property type="project" value="InterPro"/>
</dbReference>
<protein>
    <recommendedName>
        <fullName evidence="14">Peroxidase</fullName>
        <ecNumber evidence="14">1.11.1.-</ecNumber>
    </recommendedName>
</protein>
<proteinExistence type="inferred from homology"/>
<dbReference type="Proteomes" id="UP000217199">
    <property type="component" value="Unassembled WGS sequence"/>
</dbReference>
<accession>A0A286UE03</accession>
<dbReference type="GO" id="GO:0020037">
    <property type="term" value="F:heme binding"/>
    <property type="evidence" value="ECO:0007669"/>
    <property type="project" value="UniProtKB-UniRule"/>
</dbReference>
<dbReference type="EMBL" id="NBII01000006">
    <property type="protein sequence ID" value="PAV17820.1"/>
    <property type="molecule type" value="Genomic_DNA"/>
</dbReference>
<keyword evidence="17" id="KW-1185">Reference proteome</keyword>
<dbReference type="OrthoDB" id="2113341at2759"/>
<feature type="disulfide bond" evidence="13">
    <location>
        <begin position="41"/>
        <end position="273"/>
    </location>
</feature>
<keyword evidence="8 13" id="KW-1015">Disulfide bond</keyword>
<feature type="signal peptide" evidence="14">
    <location>
        <begin position="1"/>
        <end position="21"/>
    </location>
</feature>
<keyword evidence="11 14" id="KW-0106">Calcium</keyword>
<feature type="binding site" evidence="11">
    <location>
        <position position="88"/>
    </location>
    <ligand>
        <name>Ca(2+)</name>
        <dbReference type="ChEBI" id="CHEBI:29108"/>
        <label>1</label>
    </ligand>
</feature>
<keyword evidence="2 14" id="KW-0575">Peroxidase</keyword>
<evidence type="ECO:0000256" key="6">
    <source>
        <dbReference type="ARBA" id="ARBA00023002"/>
    </source>
</evidence>
<name>A0A286UE03_9AGAM</name>
<feature type="disulfide bond" evidence="13">
    <location>
        <begin position="29"/>
        <end position="42"/>
    </location>
</feature>
<evidence type="ECO:0000259" key="15">
    <source>
        <dbReference type="PROSITE" id="PS50873"/>
    </source>
</evidence>
<dbReference type="InterPro" id="IPR001621">
    <property type="entry name" value="Ligninase"/>
</dbReference>
<dbReference type="InterPro" id="IPR019793">
    <property type="entry name" value="Peroxidases_heam-ligand_BS"/>
</dbReference>
<dbReference type="AlphaFoldDB" id="A0A286UE03"/>